<feature type="non-terminal residue" evidence="1">
    <location>
        <position position="1"/>
    </location>
</feature>
<reference evidence="1 2" key="1">
    <citation type="journal article" date="2019" name="PLoS ONE">
        <title>Genomic analyses reveal an absence of contemporary introgressive admixture between fin whales and blue whales, despite known hybrids.</title>
        <authorList>
            <person name="Westbury M.V."/>
            <person name="Petersen B."/>
            <person name="Lorenzen E.D."/>
        </authorList>
    </citation>
    <scope>NUCLEOTIDE SEQUENCE [LARGE SCALE GENOMIC DNA]</scope>
    <source>
        <strain evidence="1">FinWhale-01</strain>
    </source>
</reference>
<gene>
    <name evidence="1" type="ORF">E2I00_019759</name>
</gene>
<comment type="caution">
    <text evidence="1">The sequence shown here is derived from an EMBL/GenBank/DDBJ whole genome shotgun (WGS) entry which is preliminary data.</text>
</comment>
<dbReference type="Proteomes" id="UP000437017">
    <property type="component" value="Unassembled WGS sequence"/>
</dbReference>
<evidence type="ECO:0000313" key="1">
    <source>
        <dbReference type="EMBL" id="KAB0398110.1"/>
    </source>
</evidence>
<sequence>APIPEVTGPLGHRQPPAEKKLPELSHCDQKLQEETQLHATVCHASCSEGCQPARPAVCCPALGCRGSCDAPRVALLCRPACSCPSPCCPVASGCSPACHVPSPCQASCCVPVSCKPVVWVVPARQPSCPALTCRLSPAEPLPAAD</sequence>
<name>A0A643CD52_BALPH</name>
<dbReference type="EMBL" id="SGJD01001824">
    <property type="protein sequence ID" value="KAB0398110.1"/>
    <property type="molecule type" value="Genomic_DNA"/>
</dbReference>
<evidence type="ECO:0000313" key="2">
    <source>
        <dbReference type="Proteomes" id="UP000437017"/>
    </source>
</evidence>
<organism evidence="1 2">
    <name type="scientific">Balaenoptera physalus</name>
    <name type="common">Fin whale</name>
    <name type="synonym">Balaena physalus</name>
    <dbReference type="NCBI Taxonomy" id="9770"/>
    <lineage>
        <taxon>Eukaryota</taxon>
        <taxon>Metazoa</taxon>
        <taxon>Chordata</taxon>
        <taxon>Craniata</taxon>
        <taxon>Vertebrata</taxon>
        <taxon>Euteleostomi</taxon>
        <taxon>Mammalia</taxon>
        <taxon>Eutheria</taxon>
        <taxon>Laurasiatheria</taxon>
        <taxon>Artiodactyla</taxon>
        <taxon>Whippomorpha</taxon>
        <taxon>Cetacea</taxon>
        <taxon>Mysticeti</taxon>
        <taxon>Balaenopteridae</taxon>
        <taxon>Balaenoptera</taxon>
    </lineage>
</organism>
<protein>
    <submittedName>
        <fullName evidence="1">Uncharacterized protein</fullName>
    </submittedName>
</protein>
<accession>A0A643CD52</accession>
<dbReference type="AlphaFoldDB" id="A0A643CD52"/>
<dbReference type="OrthoDB" id="9540041at2759"/>
<keyword evidence="2" id="KW-1185">Reference proteome</keyword>
<proteinExistence type="predicted"/>